<reference evidence="7" key="1">
    <citation type="journal article" date="2022" name="Int. J. Syst. Evol. Microbiol.">
        <title>Anaeromyxobacter oryzae sp. nov., Anaeromyxobacter diazotrophicus sp. nov. and Anaeromyxobacter paludicola sp. nov., isolated from paddy soils.</title>
        <authorList>
            <person name="Itoh H."/>
            <person name="Xu Z."/>
            <person name="Mise K."/>
            <person name="Masuda Y."/>
            <person name="Ushijima N."/>
            <person name="Hayakawa C."/>
            <person name="Shiratori Y."/>
            <person name="Senoo K."/>
        </authorList>
    </citation>
    <scope>NUCLEOTIDE SEQUENCE [LARGE SCALE GENOMIC DNA]</scope>
    <source>
        <strain evidence="7">Red630</strain>
    </source>
</reference>
<dbReference type="InterPro" id="IPR001173">
    <property type="entry name" value="Glyco_trans_2-like"/>
</dbReference>
<gene>
    <name evidence="6" type="ORF">AMPC_25050</name>
</gene>
<dbReference type="PANTHER" id="PTHR43630:SF1">
    <property type="entry name" value="POLY-BETA-1,6-N-ACETYL-D-GLUCOSAMINE SYNTHASE"/>
    <property type="match status" value="1"/>
</dbReference>
<feature type="transmembrane region" description="Helical" evidence="4">
    <location>
        <begin position="358"/>
        <end position="377"/>
    </location>
</feature>
<keyword evidence="4" id="KW-1133">Transmembrane helix</keyword>
<feature type="transmembrane region" description="Helical" evidence="4">
    <location>
        <begin position="23"/>
        <end position="45"/>
    </location>
</feature>
<evidence type="ECO:0000259" key="5">
    <source>
        <dbReference type="Pfam" id="PF00535"/>
    </source>
</evidence>
<dbReference type="Proteomes" id="UP001162734">
    <property type="component" value="Chromosome"/>
</dbReference>
<keyword evidence="7" id="KW-1185">Reference proteome</keyword>
<keyword evidence="4" id="KW-0472">Membrane</keyword>
<keyword evidence="3 6" id="KW-0808">Transferase</keyword>
<keyword evidence="2" id="KW-0328">Glycosyltransferase</keyword>
<dbReference type="Gene3D" id="3.90.550.10">
    <property type="entry name" value="Spore Coat Polysaccharide Biosynthesis Protein SpsA, Chain A"/>
    <property type="match status" value="1"/>
</dbReference>
<evidence type="ECO:0000256" key="1">
    <source>
        <dbReference type="ARBA" id="ARBA00006739"/>
    </source>
</evidence>
<proteinExistence type="inferred from homology"/>
<dbReference type="EMBL" id="AP025592">
    <property type="protein sequence ID" value="BDG09392.1"/>
    <property type="molecule type" value="Genomic_DNA"/>
</dbReference>
<dbReference type="Pfam" id="PF00535">
    <property type="entry name" value="Glycos_transf_2"/>
    <property type="match status" value="1"/>
</dbReference>
<evidence type="ECO:0000313" key="7">
    <source>
        <dbReference type="Proteomes" id="UP001162734"/>
    </source>
</evidence>
<evidence type="ECO:0000313" key="6">
    <source>
        <dbReference type="EMBL" id="BDG09392.1"/>
    </source>
</evidence>
<dbReference type="PANTHER" id="PTHR43630">
    <property type="entry name" value="POLY-BETA-1,6-N-ACETYL-D-GLUCOSAMINE SYNTHASE"/>
    <property type="match status" value="1"/>
</dbReference>
<evidence type="ECO:0000256" key="2">
    <source>
        <dbReference type="ARBA" id="ARBA00022676"/>
    </source>
</evidence>
<dbReference type="SUPFAM" id="SSF53448">
    <property type="entry name" value="Nucleotide-diphospho-sugar transferases"/>
    <property type="match status" value="1"/>
</dbReference>
<dbReference type="RefSeq" id="WP_248341538.1">
    <property type="nucleotide sequence ID" value="NZ_AP025592.1"/>
</dbReference>
<feature type="transmembrane region" description="Helical" evidence="4">
    <location>
        <begin position="307"/>
        <end position="326"/>
    </location>
</feature>
<feature type="domain" description="Glycosyltransferase 2-like" evidence="5">
    <location>
        <begin position="69"/>
        <end position="187"/>
    </location>
</feature>
<dbReference type="GO" id="GO:0016740">
    <property type="term" value="F:transferase activity"/>
    <property type="evidence" value="ECO:0007669"/>
    <property type="project" value="UniProtKB-KW"/>
</dbReference>
<evidence type="ECO:0000256" key="4">
    <source>
        <dbReference type="SAM" id="Phobius"/>
    </source>
</evidence>
<name>A0ABN6N861_9BACT</name>
<accession>A0ABN6N861</accession>
<dbReference type="InterPro" id="IPR029044">
    <property type="entry name" value="Nucleotide-diphossugar_trans"/>
</dbReference>
<sequence length="397" mass="43287">MLPHPSALPDLGDLLLPHPGHPAVVWLAASLLFLVLTYAGYPLAIRLKARLARPRPLAAWPGTLPTVTCVVAAHDEGEQLVRKVENLLALDYPSDRLDVIIADDGSRDGAPARARALAPDRVRVATNPAQLGKPSALARAVPLARGELLLLCDSRQRFDPGAARALVRPFGDPRVGAVTGQLRLDAARGPGAYWRYETGIRVAEGRCGSVVGATGAIYAIRRELFPEQLPQDTILDDVYVPMRVVLAGREVVYAEDALAFDRELDVGREFTRKVRTLAGNYQLLFLLPALLTPATNPVFWRFFWHKVARLLCPWALLVALGAAWNAPGLLPQALFAVQLYFYGLALLGHLRLGHAGRVTALCHTFVALNVAAVWALWRFTSRQARVAWVQTSTLGDG</sequence>
<comment type="similarity">
    <text evidence="1">Belongs to the glycosyltransferase 2 family.</text>
</comment>
<protein>
    <submittedName>
        <fullName evidence="6">Glycosyl transferase</fullName>
    </submittedName>
</protein>
<evidence type="ECO:0000256" key="3">
    <source>
        <dbReference type="ARBA" id="ARBA00022679"/>
    </source>
</evidence>
<organism evidence="6 7">
    <name type="scientific">Anaeromyxobacter paludicola</name>
    <dbReference type="NCBI Taxonomy" id="2918171"/>
    <lineage>
        <taxon>Bacteria</taxon>
        <taxon>Pseudomonadati</taxon>
        <taxon>Myxococcota</taxon>
        <taxon>Myxococcia</taxon>
        <taxon>Myxococcales</taxon>
        <taxon>Cystobacterineae</taxon>
        <taxon>Anaeromyxobacteraceae</taxon>
        <taxon>Anaeromyxobacter</taxon>
    </lineage>
</organism>
<dbReference type="CDD" id="cd06439">
    <property type="entry name" value="CESA_like_1"/>
    <property type="match status" value="1"/>
</dbReference>
<keyword evidence="4" id="KW-0812">Transmembrane</keyword>